<feature type="transmembrane region" description="Helical" evidence="6">
    <location>
        <begin position="149"/>
        <end position="171"/>
    </location>
</feature>
<evidence type="ECO:0000259" key="7">
    <source>
        <dbReference type="PROSITE" id="PS50850"/>
    </source>
</evidence>
<dbReference type="PANTHER" id="PTHR23504">
    <property type="entry name" value="MAJOR FACILITATOR SUPERFAMILY DOMAIN-CONTAINING PROTEIN 10"/>
    <property type="match status" value="1"/>
</dbReference>
<evidence type="ECO:0000256" key="5">
    <source>
        <dbReference type="ARBA" id="ARBA00023136"/>
    </source>
</evidence>
<evidence type="ECO:0000256" key="6">
    <source>
        <dbReference type="SAM" id="Phobius"/>
    </source>
</evidence>
<feature type="domain" description="Major facilitator superfamily (MFS) profile" evidence="7">
    <location>
        <begin position="23"/>
        <end position="401"/>
    </location>
</feature>
<feature type="transmembrane region" description="Helical" evidence="6">
    <location>
        <begin position="258"/>
        <end position="279"/>
    </location>
</feature>
<proteinExistence type="predicted"/>
<dbReference type="AlphaFoldDB" id="A0A2T2WHB4"/>
<dbReference type="PANTHER" id="PTHR23504:SF15">
    <property type="entry name" value="MAJOR FACILITATOR SUPERFAMILY (MFS) PROFILE DOMAIN-CONTAINING PROTEIN"/>
    <property type="match status" value="1"/>
</dbReference>
<dbReference type="GO" id="GO:0022857">
    <property type="term" value="F:transmembrane transporter activity"/>
    <property type="evidence" value="ECO:0007669"/>
    <property type="project" value="InterPro"/>
</dbReference>
<dbReference type="GO" id="GO:0005886">
    <property type="term" value="C:plasma membrane"/>
    <property type="evidence" value="ECO:0007669"/>
    <property type="project" value="UniProtKB-SubCell"/>
</dbReference>
<dbReference type="SUPFAM" id="SSF103473">
    <property type="entry name" value="MFS general substrate transporter"/>
    <property type="match status" value="1"/>
</dbReference>
<protein>
    <submittedName>
        <fullName evidence="8">MFS transporter</fullName>
    </submittedName>
</protein>
<dbReference type="InterPro" id="IPR011701">
    <property type="entry name" value="MFS"/>
</dbReference>
<evidence type="ECO:0000313" key="9">
    <source>
        <dbReference type="Proteomes" id="UP000242699"/>
    </source>
</evidence>
<feature type="transmembrane region" description="Helical" evidence="6">
    <location>
        <begin position="377"/>
        <end position="396"/>
    </location>
</feature>
<evidence type="ECO:0000256" key="2">
    <source>
        <dbReference type="ARBA" id="ARBA00022448"/>
    </source>
</evidence>
<reference evidence="8 9" key="1">
    <citation type="journal article" date="2014" name="BMC Genomics">
        <title>Comparison of environmental and isolate Sulfobacillus genomes reveals diverse carbon, sulfur, nitrogen, and hydrogen metabolisms.</title>
        <authorList>
            <person name="Justice N.B."/>
            <person name="Norman A."/>
            <person name="Brown C.T."/>
            <person name="Singh A."/>
            <person name="Thomas B.C."/>
            <person name="Banfield J.F."/>
        </authorList>
    </citation>
    <scope>NUCLEOTIDE SEQUENCE [LARGE SCALE GENOMIC DNA]</scope>
    <source>
        <strain evidence="8">AMDSBA1</strain>
    </source>
</reference>
<feature type="transmembrane region" description="Helical" evidence="6">
    <location>
        <begin position="89"/>
        <end position="113"/>
    </location>
</feature>
<organism evidence="8 9">
    <name type="scientific">Sulfobacillus benefaciens</name>
    <dbReference type="NCBI Taxonomy" id="453960"/>
    <lineage>
        <taxon>Bacteria</taxon>
        <taxon>Bacillati</taxon>
        <taxon>Bacillota</taxon>
        <taxon>Clostridia</taxon>
        <taxon>Eubacteriales</taxon>
        <taxon>Clostridiales Family XVII. Incertae Sedis</taxon>
        <taxon>Sulfobacillus</taxon>
    </lineage>
</organism>
<dbReference type="PROSITE" id="PS50850">
    <property type="entry name" value="MFS"/>
    <property type="match status" value="1"/>
</dbReference>
<feature type="transmembrane region" description="Helical" evidence="6">
    <location>
        <begin position="57"/>
        <end position="77"/>
    </location>
</feature>
<dbReference type="InterPro" id="IPR020846">
    <property type="entry name" value="MFS_dom"/>
</dbReference>
<feature type="transmembrane region" description="Helical" evidence="6">
    <location>
        <begin position="20"/>
        <end position="45"/>
    </location>
</feature>
<keyword evidence="3 6" id="KW-0812">Transmembrane</keyword>
<dbReference type="InterPro" id="IPR036259">
    <property type="entry name" value="MFS_trans_sf"/>
</dbReference>
<comment type="subcellular location">
    <subcellularLocation>
        <location evidence="1">Cell membrane</location>
        <topology evidence="1">Multi-pass membrane protein</topology>
    </subcellularLocation>
</comment>
<evidence type="ECO:0000256" key="3">
    <source>
        <dbReference type="ARBA" id="ARBA00022692"/>
    </source>
</evidence>
<dbReference type="InterPro" id="IPR001958">
    <property type="entry name" value="Tet-R_TetA/multi-R_MdtG-like"/>
</dbReference>
<dbReference type="EMBL" id="PXYT01000129">
    <property type="protein sequence ID" value="PSR21619.1"/>
    <property type="molecule type" value="Genomic_DNA"/>
</dbReference>
<feature type="transmembrane region" description="Helical" evidence="6">
    <location>
        <begin position="217"/>
        <end position="238"/>
    </location>
</feature>
<evidence type="ECO:0000313" key="8">
    <source>
        <dbReference type="EMBL" id="PSR21619.1"/>
    </source>
</evidence>
<dbReference type="Pfam" id="PF07690">
    <property type="entry name" value="MFS_1"/>
    <property type="match status" value="1"/>
</dbReference>
<sequence length="414" mass="43774">MVSIRRASKHGARRSAAMTLLRRLSVILVILMTVFTGFGLIIPVLPVVIERTQAAPINLGLMLAVYSVMAFALSPWWGHLSDRIGRKPVLIVGLLGFSISFILFGLVIHILWLMYLTRILAGGFSGAVTSSAMAYVADVTDDEHRTSGMALAGMAIGLGFIIGPAVGGLLAPLGLRVPFLAAGGVALVNALWGWATLPHVAVPASASSGLADRPSRWAAFAGPVKYLFLVGFVGQFTITSLEGTLQYFEIAKIGATPQNIGAMLFISGVAGILVQGILVRRYVTQGREMPALILGLMASGIGLLLILLSRNFWTATAYLTVFGGGNAVLRPTLQSLITRQSVVARGLTTGLMSSFDSLARITGPVLATLLFQVAHPLPFILASGVAFGALGLICAYRNHTVPRMRGKDTEPLAD</sequence>
<comment type="caution">
    <text evidence="8">The sequence shown here is derived from an EMBL/GenBank/DDBJ whole genome shotgun (WGS) entry which is preliminary data.</text>
</comment>
<feature type="transmembrane region" description="Helical" evidence="6">
    <location>
        <begin position="291"/>
        <end position="313"/>
    </location>
</feature>
<keyword evidence="4 6" id="KW-1133">Transmembrane helix</keyword>
<evidence type="ECO:0000256" key="1">
    <source>
        <dbReference type="ARBA" id="ARBA00004651"/>
    </source>
</evidence>
<dbReference type="Proteomes" id="UP000242699">
    <property type="component" value="Unassembled WGS sequence"/>
</dbReference>
<gene>
    <name evidence="8" type="ORF">C7B43_21180</name>
</gene>
<keyword evidence="5 6" id="KW-0472">Membrane</keyword>
<feature type="transmembrane region" description="Helical" evidence="6">
    <location>
        <begin position="177"/>
        <end position="197"/>
    </location>
</feature>
<dbReference type="PRINTS" id="PR01035">
    <property type="entry name" value="TCRTETA"/>
</dbReference>
<keyword evidence="2" id="KW-0813">Transport</keyword>
<name>A0A2T2WHB4_9FIRM</name>
<evidence type="ECO:0000256" key="4">
    <source>
        <dbReference type="ARBA" id="ARBA00022989"/>
    </source>
</evidence>
<accession>A0A2T2WHB4</accession>
<feature type="transmembrane region" description="Helical" evidence="6">
    <location>
        <begin position="119"/>
        <end position="137"/>
    </location>
</feature>
<dbReference type="Gene3D" id="1.20.1250.20">
    <property type="entry name" value="MFS general substrate transporter like domains"/>
    <property type="match status" value="1"/>
</dbReference>